<dbReference type="AlphaFoldDB" id="A0A1X7AMV4"/>
<evidence type="ECO:0000313" key="8">
    <source>
        <dbReference type="Proteomes" id="UP000196573"/>
    </source>
</evidence>
<dbReference type="CDD" id="cd07185">
    <property type="entry name" value="OmpA_C-like"/>
    <property type="match status" value="1"/>
</dbReference>
<dbReference type="InterPro" id="IPR036737">
    <property type="entry name" value="OmpA-like_sf"/>
</dbReference>
<dbReference type="PANTHER" id="PTHR30329">
    <property type="entry name" value="STATOR ELEMENT OF FLAGELLAR MOTOR COMPLEX"/>
    <property type="match status" value="1"/>
</dbReference>
<dbReference type="GO" id="GO:0009279">
    <property type="term" value="C:cell outer membrane"/>
    <property type="evidence" value="ECO:0007669"/>
    <property type="project" value="UniProtKB-SubCell"/>
</dbReference>
<dbReference type="SUPFAM" id="SSF103088">
    <property type="entry name" value="OmpA-like"/>
    <property type="match status" value="1"/>
</dbReference>
<dbReference type="Gene3D" id="2.60.40.2540">
    <property type="match status" value="1"/>
</dbReference>
<keyword evidence="2 4" id="KW-0472">Membrane</keyword>
<dbReference type="EMBL" id="FWPT01000008">
    <property type="protein sequence ID" value="SMA49624.1"/>
    <property type="molecule type" value="Genomic_DNA"/>
</dbReference>
<evidence type="ECO:0000256" key="5">
    <source>
        <dbReference type="SAM" id="SignalP"/>
    </source>
</evidence>
<organism evidence="7 8">
    <name type="scientific">Parendozoicomonas haliclonae</name>
    <dbReference type="NCBI Taxonomy" id="1960125"/>
    <lineage>
        <taxon>Bacteria</taxon>
        <taxon>Pseudomonadati</taxon>
        <taxon>Pseudomonadota</taxon>
        <taxon>Gammaproteobacteria</taxon>
        <taxon>Oceanospirillales</taxon>
        <taxon>Endozoicomonadaceae</taxon>
        <taxon>Parendozoicomonas</taxon>
    </lineage>
</organism>
<dbReference type="PRINTS" id="PR01023">
    <property type="entry name" value="NAFLGMOTY"/>
</dbReference>
<dbReference type="PRINTS" id="PR01021">
    <property type="entry name" value="OMPADOMAIN"/>
</dbReference>
<dbReference type="PROSITE" id="PS51123">
    <property type="entry name" value="OMPA_2"/>
    <property type="match status" value="1"/>
</dbReference>
<evidence type="ECO:0000256" key="3">
    <source>
        <dbReference type="ARBA" id="ARBA00023237"/>
    </source>
</evidence>
<reference evidence="7 8" key="1">
    <citation type="submission" date="2017-03" db="EMBL/GenBank/DDBJ databases">
        <authorList>
            <person name="Afonso C.L."/>
            <person name="Miller P.J."/>
            <person name="Scott M.A."/>
            <person name="Spackman E."/>
            <person name="Goraichik I."/>
            <person name="Dimitrov K.M."/>
            <person name="Suarez D.L."/>
            <person name="Swayne D.E."/>
        </authorList>
    </citation>
    <scope>NUCLEOTIDE SEQUENCE [LARGE SCALE GENOMIC DNA]</scope>
    <source>
        <strain evidence="7">SB41UT1</strain>
    </source>
</reference>
<evidence type="ECO:0000256" key="4">
    <source>
        <dbReference type="PROSITE-ProRule" id="PRU00473"/>
    </source>
</evidence>
<evidence type="ECO:0000256" key="2">
    <source>
        <dbReference type="ARBA" id="ARBA00023136"/>
    </source>
</evidence>
<evidence type="ECO:0000313" key="7">
    <source>
        <dbReference type="EMBL" id="SMA49624.1"/>
    </source>
</evidence>
<feature type="chain" id="PRO_5013344453" evidence="5">
    <location>
        <begin position="26"/>
        <end position="292"/>
    </location>
</feature>
<sequence length="292" mass="33221">MRFSVLLQFLIVTTAVQSAVASSHASETATLTWTNQKAFESCSLTVDFTETSSLRFLAKAGKKPMAVFDVPFRNRLAHQGNIYAIPSPWKEGRRTLIDQTPIRQATEAKFDQNIQHLLDLLIAGNWAEITLTDTDKRLWSQEISTIGINPAMQAFDDCRNALPPIGLETINSQPIWFSTNRVGLTDSDRRYLDQIAEYLSYNKDIQTILLDGHTDVTGERLVNLQISRKRAEAVRDYLFKRGVPKEMIPYVRWHGERYPYVSLNGQSRQANNRRVEIQLLTTPPPELDPEQG</sequence>
<keyword evidence="8" id="KW-1185">Reference proteome</keyword>
<dbReference type="InterPro" id="IPR050330">
    <property type="entry name" value="Bact_OuterMem_StrucFunc"/>
</dbReference>
<gene>
    <name evidence="7" type="primary">arfA_1</name>
    <name evidence="7" type="ORF">EHSB41UT_03406</name>
</gene>
<keyword evidence="3" id="KW-0998">Cell outer membrane</keyword>
<dbReference type="PANTHER" id="PTHR30329:SF21">
    <property type="entry name" value="LIPOPROTEIN YIAD-RELATED"/>
    <property type="match status" value="1"/>
</dbReference>
<dbReference type="InterPro" id="IPR041544">
    <property type="entry name" value="MotY_N"/>
</dbReference>
<dbReference type="InterPro" id="IPR006664">
    <property type="entry name" value="OMP_bac"/>
</dbReference>
<comment type="subcellular location">
    <subcellularLocation>
        <location evidence="1">Cell outer membrane</location>
    </subcellularLocation>
</comment>
<feature type="domain" description="OmpA-like" evidence="6">
    <location>
        <begin position="165"/>
        <end position="283"/>
    </location>
</feature>
<evidence type="ECO:0000259" key="6">
    <source>
        <dbReference type="PROSITE" id="PS51123"/>
    </source>
</evidence>
<dbReference type="Pfam" id="PF18393">
    <property type="entry name" value="MotY_N"/>
    <property type="match status" value="1"/>
</dbReference>
<protein>
    <submittedName>
        <fullName evidence="7">Peptidoglycan-binding protein ArfA</fullName>
    </submittedName>
</protein>
<keyword evidence="5" id="KW-0732">Signal</keyword>
<accession>A0A1X7AMV4</accession>
<dbReference type="RefSeq" id="WP_165767305.1">
    <property type="nucleotide sequence ID" value="NZ_CBCSCN010000010.1"/>
</dbReference>
<dbReference type="Gene3D" id="3.30.1330.60">
    <property type="entry name" value="OmpA-like domain"/>
    <property type="match status" value="1"/>
</dbReference>
<evidence type="ECO:0000256" key="1">
    <source>
        <dbReference type="ARBA" id="ARBA00004442"/>
    </source>
</evidence>
<dbReference type="Proteomes" id="UP000196573">
    <property type="component" value="Unassembled WGS sequence"/>
</dbReference>
<dbReference type="Pfam" id="PF00691">
    <property type="entry name" value="OmpA"/>
    <property type="match status" value="1"/>
</dbReference>
<feature type="signal peptide" evidence="5">
    <location>
        <begin position="1"/>
        <end position="25"/>
    </location>
</feature>
<dbReference type="InterPro" id="IPR006665">
    <property type="entry name" value="OmpA-like"/>
</dbReference>
<proteinExistence type="predicted"/>
<name>A0A1X7AMV4_9GAMM</name>